<protein>
    <submittedName>
        <fullName evidence="1">Uncharacterized protein</fullName>
    </submittedName>
</protein>
<organism evidence="1">
    <name type="scientific">marine sediment metagenome</name>
    <dbReference type="NCBI Taxonomy" id="412755"/>
    <lineage>
        <taxon>unclassified sequences</taxon>
        <taxon>metagenomes</taxon>
        <taxon>ecological metagenomes</taxon>
    </lineage>
</organism>
<evidence type="ECO:0000313" key="1">
    <source>
        <dbReference type="EMBL" id="GAH71488.1"/>
    </source>
</evidence>
<feature type="non-terminal residue" evidence="1">
    <location>
        <position position="1"/>
    </location>
</feature>
<comment type="caution">
    <text evidence="1">The sequence shown here is derived from an EMBL/GenBank/DDBJ whole genome shotgun (WGS) entry which is preliminary data.</text>
</comment>
<reference evidence="1" key="1">
    <citation type="journal article" date="2014" name="Front. Microbiol.">
        <title>High frequency of phylogenetically diverse reductive dehalogenase-homologous genes in deep subseafloor sedimentary metagenomes.</title>
        <authorList>
            <person name="Kawai M."/>
            <person name="Futagami T."/>
            <person name="Toyoda A."/>
            <person name="Takaki Y."/>
            <person name="Nishi S."/>
            <person name="Hori S."/>
            <person name="Arai W."/>
            <person name="Tsubouchi T."/>
            <person name="Morono Y."/>
            <person name="Uchiyama I."/>
            <person name="Ito T."/>
            <person name="Fujiyama A."/>
            <person name="Inagaki F."/>
            <person name="Takami H."/>
        </authorList>
    </citation>
    <scope>NUCLEOTIDE SEQUENCE</scope>
    <source>
        <strain evidence="1">Expedition CK06-06</strain>
    </source>
</reference>
<dbReference type="EMBL" id="BARU01031157">
    <property type="protein sequence ID" value="GAH71488.1"/>
    <property type="molecule type" value="Genomic_DNA"/>
</dbReference>
<dbReference type="AlphaFoldDB" id="X1JNY3"/>
<sequence>DVVEVAPSLDDSKDSCLCCPKNYHGMLGTLL</sequence>
<name>X1JNY3_9ZZZZ</name>
<accession>X1JNY3</accession>
<gene>
    <name evidence="1" type="ORF">S03H2_49320</name>
</gene>
<proteinExistence type="predicted"/>